<dbReference type="AlphaFoldDB" id="A0A848G679"/>
<evidence type="ECO:0000313" key="3">
    <source>
        <dbReference type="Proteomes" id="UP000580043"/>
    </source>
</evidence>
<proteinExistence type="predicted"/>
<dbReference type="EMBL" id="JABBGA010000010">
    <property type="protein sequence ID" value="NML26744.1"/>
    <property type="molecule type" value="Genomic_DNA"/>
</dbReference>
<keyword evidence="1" id="KW-0472">Membrane</keyword>
<keyword evidence="3" id="KW-1185">Reference proteome</keyword>
<protein>
    <submittedName>
        <fullName evidence="2">Uncharacterized protein</fullName>
    </submittedName>
</protein>
<comment type="caution">
    <text evidence="2">The sequence shown here is derived from an EMBL/GenBank/DDBJ whole genome shotgun (WGS) entry which is preliminary data.</text>
</comment>
<organism evidence="2 3">
    <name type="scientific">Zoogloea dura</name>
    <dbReference type="NCBI Taxonomy" id="2728840"/>
    <lineage>
        <taxon>Bacteria</taxon>
        <taxon>Pseudomonadati</taxon>
        <taxon>Pseudomonadota</taxon>
        <taxon>Betaproteobacteria</taxon>
        <taxon>Rhodocyclales</taxon>
        <taxon>Zoogloeaceae</taxon>
        <taxon>Zoogloea</taxon>
    </lineage>
</organism>
<reference evidence="2 3" key="1">
    <citation type="submission" date="2020-04" db="EMBL/GenBank/DDBJ databases">
        <title>Zoogloea sp. G-4-1-14 isolated from soil.</title>
        <authorList>
            <person name="Dahal R.H."/>
        </authorList>
    </citation>
    <scope>NUCLEOTIDE SEQUENCE [LARGE SCALE GENOMIC DNA]</scope>
    <source>
        <strain evidence="2 3">G-4-1-14</strain>
    </source>
</reference>
<keyword evidence="1" id="KW-0812">Transmembrane</keyword>
<gene>
    <name evidence="2" type="ORF">HHL15_13395</name>
</gene>
<feature type="transmembrane region" description="Helical" evidence="1">
    <location>
        <begin position="104"/>
        <end position="124"/>
    </location>
</feature>
<dbReference type="Proteomes" id="UP000580043">
    <property type="component" value="Unassembled WGS sequence"/>
</dbReference>
<evidence type="ECO:0000256" key="1">
    <source>
        <dbReference type="SAM" id="Phobius"/>
    </source>
</evidence>
<dbReference type="RefSeq" id="WP_169146291.1">
    <property type="nucleotide sequence ID" value="NZ_JABBGA010000010.1"/>
</dbReference>
<keyword evidence="1" id="KW-1133">Transmembrane helix</keyword>
<evidence type="ECO:0000313" key="2">
    <source>
        <dbReference type="EMBL" id="NML26744.1"/>
    </source>
</evidence>
<sequence length="126" mass="13593">MALPWSTLVKAIPWSDVISKAPDLAQGARKLWQKASGQSGAGERQAEAATPLADTDARFASLDTRLVELATRQQEVTELLAALATQNAELVSTADTLRQQLRRLWVAVGLLTVLSVGSLILPFLTR</sequence>
<name>A0A848G679_9RHOO</name>
<accession>A0A848G679</accession>